<evidence type="ECO:0000313" key="3">
    <source>
        <dbReference type="Proteomes" id="UP000192596"/>
    </source>
</evidence>
<feature type="region of interest" description="Disordered" evidence="1">
    <location>
        <begin position="561"/>
        <end position="592"/>
    </location>
</feature>
<feature type="compositionally biased region" description="Basic and acidic residues" evidence="1">
    <location>
        <begin position="478"/>
        <end position="492"/>
    </location>
</feature>
<protein>
    <submittedName>
        <fullName evidence="2">Uncharacterized protein</fullName>
    </submittedName>
</protein>
<comment type="caution">
    <text evidence="2">The sequence shown here is derived from an EMBL/GenBank/DDBJ whole genome shotgun (WGS) entry which is preliminary data.</text>
</comment>
<feature type="region of interest" description="Disordered" evidence="1">
    <location>
        <begin position="614"/>
        <end position="744"/>
    </location>
</feature>
<proteinExistence type="predicted"/>
<reference evidence="3" key="1">
    <citation type="submission" date="2017-03" db="EMBL/GenBank/DDBJ databases">
        <title>Genomes of endolithic fungi from Antarctica.</title>
        <authorList>
            <person name="Coleine C."/>
            <person name="Masonjones S."/>
            <person name="Stajich J.E."/>
        </authorList>
    </citation>
    <scope>NUCLEOTIDE SEQUENCE [LARGE SCALE GENOMIC DNA]</scope>
    <source>
        <strain evidence="3">CCFEE 5527</strain>
    </source>
</reference>
<feature type="compositionally biased region" description="Low complexity" evidence="1">
    <location>
        <begin position="730"/>
        <end position="744"/>
    </location>
</feature>
<dbReference type="InParanoid" id="A0A1V8SDG0"/>
<dbReference type="EMBL" id="NAJO01000057">
    <property type="protein sequence ID" value="OQN97123.1"/>
    <property type="molecule type" value="Genomic_DNA"/>
</dbReference>
<feature type="compositionally biased region" description="Low complexity" evidence="1">
    <location>
        <begin position="403"/>
        <end position="418"/>
    </location>
</feature>
<feature type="compositionally biased region" description="Basic and acidic residues" evidence="1">
    <location>
        <begin position="419"/>
        <end position="433"/>
    </location>
</feature>
<evidence type="ECO:0000313" key="2">
    <source>
        <dbReference type="EMBL" id="OQN97123.1"/>
    </source>
</evidence>
<dbReference type="STRING" id="1507870.A0A1V8SDG0"/>
<gene>
    <name evidence="2" type="ORF">B0A48_17219</name>
</gene>
<feature type="compositionally biased region" description="Basic residues" evidence="1">
    <location>
        <begin position="711"/>
        <end position="721"/>
    </location>
</feature>
<sequence>MAQPAKPTDRQFDPKSIPKWGTQVPPVTTATCIKDFTDFGRSLADAQDVSSRHNSLLVDGFAQPPFKGAFGERVAGTGPLPEARVANRRNYANLVVMRGLGTAKDWVLFDFKRGWPKALKQPPALFVKFQEFKTGNKRVVLFNEGSGNVTLKSTPVCLEGKGMEYTKRGPKIVEAADVQIAVVNGGEITGNARTAGGADTLTSASATQDGLIEARPKKKSVTALSAARKMAAAMKSDQAPESALRSTLRKTPVAAIGNTLSGKPKSTTSNAVATMPIGGETQRVTSGNTITTITTGGQAKKTSRITRNPEAATSNAEDIAKTITRSGTSCTDITIETGSSTAKTASVKSTISESSMSSAPAELSEPEIVQKMTTAKARKAKQAVELKETLPTKPYKKRRAEAEASSSDTLELLSSSTAAEERSSTPPTEKQKITDTSATAIATVEASDLPVSASATDLTASKPTITAPPSLKKRNKRHDVPPRQLPAREGRGKNSRLNTDMVSTLESIEPTGRKRKAAAVKEEMIEEPVAKKMKMSAATAVEIATAPPAVPVKVERKSSRAASITKTVPKEVTKKNTKPQAAKLSNPAMNETSSADMLDAALKIVATEMDATSAVEAGASKKITKKSTALSAESDTVKTTMKKVTTSTNPIAAKPATRRDYNPALPLATKKSTRKQAALPVAPPSPAKKPAKKQGRKEGTTVGVDMVIKGRVAKIRQRAPPKPKQTPVNVVESESGSGSDELEP</sequence>
<keyword evidence="3" id="KW-1185">Reference proteome</keyword>
<feature type="compositionally biased region" description="Low complexity" evidence="1">
    <location>
        <begin position="637"/>
        <end position="648"/>
    </location>
</feature>
<feature type="region of interest" description="Disordered" evidence="1">
    <location>
        <begin position="374"/>
        <end position="435"/>
    </location>
</feature>
<organism evidence="2 3">
    <name type="scientific">Cryoendolithus antarcticus</name>
    <dbReference type="NCBI Taxonomy" id="1507870"/>
    <lineage>
        <taxon>Eukaryota</taxon>
        <taxon>Fungi</taxon>
        <taxon>Dikarya</taxon>
        <taxon>Ascomycota</taxon>
        <taxon>Pezizomycotina</taxon>
        <taxon>Dothideomycetes</taxon>
        <taxon>Dothideomycetidae</taxon>
        <taxon>Cladosporiales</taxon>
        <taxon>Cladosporiaceae</taxon>
        <taxon>Cryoendolithus</taxon>
    </lineage>
</organism>
<dbReference type="Proteomes" id="UP000192596">
    <property type="component" value="Unassembled WGS sequence"/>
</dbReference>
<feature type="region of interest" description="Disordered" evidence="1">
    <location>
        <begin position="1"/>
        <end position="23"/>
    </location>
</feature>
<name>A0A1V8SDG0_9PEZI</name>
<evidence type="ECO:0000256" key="1">
    <source>
        <dbReference type="SAM" id="MobiDB-lite"/>
    </source>
</evidence>
<feature type="compositionally biased region" description="Polar residues" evidence="1">
    <location>
        <begin position="454"/>
        <end position="464"/>
    </location>
</feature>
<accession>A0A1V8SDG0</accession>
<dbReference type="AlphaFoldDB" id="A0A1V8SDG0"/>
<feature type="region of interest" description="Disordered" evidence="1">
    <location>
        <begin position="454"/>
        <end position="496"/>
    </location>
</feature>